<sequence>MNRIHFFEIEDQDWCPKVLRDGVTDFLQYIVQAYHLYQPITERLVNALNQSGHDRVVDLCSGGAGPWLSLWNDVLQQSDNRILSVTLTDLYPNLSAFRAAHSKNIRIEFCAEPVDATQVPREIKGFRTFFSSFHHLKPEQAKTVLQDAVDAKTGIAIFESTQRHPLLLVYMLFTPFLVWLNTPFIRPWRWSRIFCTYVIPLIPFIVMFDGIVSCLRTYTPAELKTMIDSISAPYYEWDIGLQRIGILPVGITYMIGYIRKENKSN</sequence>
<keyword evidence="1" id="KW-0812">Transmembrane</keyword>
<evidence type="ECO:0000256" key="1">
    <source>
        <dbReference type="SAM" id="Phobius"/>
    </source>
</evidence>
<keyword evidence="1" id="KW-1133">Transmembrane helix</keyword>
<keyword evidence="1" id="KW-0472">Membrane</keyword>
<gene>
    <name evidence="2" type="ORF">NP589_18145</name>
</gene>
<evidence type="ECO:0000313" key="3">
    <source>
        <dbReference type="Proteomes" id="UP001524570"/>
    </source>
</evidence>
<feature type="transmembrane region" description="Helical" evidence="1">
    <location>
        <begin position="239"/>
        <end position="258"/>
    </location>
</feature>
<comment type="caution">
    <text evidence="2">The sequence shown here is derived from an EMBL/GenBank/DDBJ whole genome shotgun (WGS) entry which is preliminary data.</text>
</comment>
<accession>A0ABT1TYB3</accession>
<feature type="transmembrane region" description="Helical" evidence="1">
    <location>
        <begin position="197"/>
        <end position="219"/>
    </location>
</feature>
<dbReference type="Proteomes" id="UP001524570">
    <property type="component" value="Unassembled WGS sequence"/>
</dbReference>
<feature type="transmembrane region" description="Helical" evidence="1">
    <location>
        <begin position="167"/>
        <end position="185"/>
    </location>
</feature>
<evidence type="ECO:0000313" key="2">
    <source>
        <dbReference type="EMBL" id="MCQ8119356.1"/>
    </source>
</evidence>
<keyword evidence="3" id="KW-1185">Reference proteome</keyword>
<evidence type="ECO:0008006" key="4">
    <source>
        <dbReference type="Google" id="ProtNLM"/>
    </source>
</evidence>
<dbReference type="InterPro" id="IPR029063">
    <property type="entry name" value="SAM-dependent_MTases_sf"/>
</dbReference>
<name>A0ABT1TYB3_9GAMM</name>
<reference evidence="2 3" key="1">
    <citation type="submission" date="2022-07" db="EMBL/GenBank/DDBJ databases">
        <title>Methylomonas rivi sp. nov., Methylomonas rosea sp. nov., Methylomonas aureus sp. nov. and Methylomonas subterranea sp. nov., four novel methanotrophs isolated from a freshwater creek and the deep terrestrial subsurface.</title>
        <authorList>
            <person name="Abin C."/>
            <person name="Sankaranarayanan K."/>
            <person name="Garner C."/>
            <person name="Sindelar R."/>
            <person name="Kotary K."/>
            <person name="Garner R."/>
            <person name="Barclay S."/>
            <person name="Lawson P."/>
            <person name="Krumholz L."/>
        </authorList>
    </citation>
    <scope>NUCLEOTIDE SEQUENCE [LARGE SCALE GENOMIC DNA]</scope>
    <source>
        <strain evidence="2 3">WSC-7</strain>
    </source>
</reference>
<protein>
    <recommendedName>
        <fullName evidence="4">Class I SAM-dependent methyltransferase</fullName>
    </recommendedName>
</protein>
<dbReference type="EMBL" id="JANIBL010000069">
    <property type="protein sequence ID" value="MCQ8119356.1"/>
    <property type="molecule type" value="Genomic_DNA"/>
</dbReference>
<dbReference type="RefSeq" id="WP_256608234.1">
    <property type="nucleotide sequence ID" value="NZ_JANIBL010000069.1"/>
</dbReference>
<organism evidence="2 3">
    <name type="scientific">Methylomonas rosea</name>
    <dbReference type="NCBI Taxonomy" id="2952227"/>
    <lineage>
        <taxon>Bacteria</taxon>
        <taxon>Pseudomonadati</taxon>
        <taxon>Pseudomonadota</taxon>
        <taxon>Gammaproteobacteria</taxon>
        <taxon>Methylococcales</taxon>
        <taxon>Methylococcaceae</taxon>
        <taxon>Methylomonas</taxon>
    </lineage>
</organism>
<dbReference type="SUPFAM" id="SSF53335">
    <property type="entry name" value="S-adenosyl-L-methionine-dependent methyltransferases"/>
    <property type="match status" value="1"/>
</dbReference>
<proteinExistence type="predicted"/>